<dbReference type="CDD" id="cd07344">
    <property type="entry name" value="M48_yhfN_like"/>
    <property type="match status" value="1"/>
</dbReference>
<dbReference type="EMBL" id="LPWF01000004">
    <property type="protein sequence ID" value="ODS01721.1"/>
    <property type="molecule type" value="Genomic_DNA"/>
</dbReference>
<dbReference type="Proteomes" id="UP000094472">
    <property type="component" value="Unassembled WGS sequence"/>
</dbReference>
<organism evidence="2 3">
    <name type="scientific">Methyloceanibacter superfactus</name>
    <dbReference type="NCBI Taxonomy" id="1774969"/>
    <lineage>
        <taxon>Bacteria</taxon>
        <taxon>Pseudomonadati</taxon>
        <taxon>Pseudomonadota</taxon>
        <taxon>Alphaproteobacteria</taxon>
        <taxon>Hyphomicrobiales</taxon>
        <taxon>Hyphomicrobiaceae</taxon>
        <taxon>Methyloceanibacter</taxon>
    </lineage>
</organism>
<gene>
    <name evidence="2" type="ORF">AUC69_05575</name>
</gene>
<dbReference type="InterPro" id="IPR053136">
    <property type="entry name" value="UTP_pyrophosphatase-like"/>
</dbReference>
<reference evidence="2 3" key="1">
    <citation type="journal article" date="2016" name="Environ. Microbiol.">
        <title>New Methyloceanibacter diversity from North Sea sediments includes methanotroph containing solely the soluble methane monooxygenase.</title>
        <authorList>
            <person name="Vekeman B."/>
            <person name="Kerckhof F.M."/>
            <person name="Cremers G."/>
            <person name="de Vos P."/>
            <person name="Vandamme P."/>
            <person name="Boon N."/>
            <person name="Op den Camp H.J."/>
            <person name="Heylen K."/>
        </authorList>
    </citation>
    <scope>NUCLEOTIDE SEQUENCE [LARGE SCALE GENOMIC DNA]</scope>
    <source>
        <strain evidence="2 3">R-67175</strain>
    </source>
</reference>
<feature type="domain" description="YgjP-like metallopeptidase" evidence="1">
    <location>
        <begin position="34"/>
        <end position="253"/>
    </location>
</feature>
<dbReference type="Pfam" id="PF01863">
    <property type="entry name" value="YgjP-like"/>
    <property type="match status" value="1"/>
</dbReference>
<accession>A0A1E3W7G5</accession>
<proteinExistence type="predicted"/>
<dbReference type="AlphaFoldDB" id="A0A1E3W7G5"/>
<dbReference type="InterPro" id="IPR002725">
    <property type="entry name" value="YgjP-like_metallopeptidase"/>
</dbReference>
<name>A0A1E3W7G5_9HYPH</name>
<evidence type="ECO:0000313" key="2">
    <source>
        <dbReference type="EMBL" id="ODS01721.1"/>
    </source>
</evidence>
<evidence type="ECO:0000313" key="3">
    <source>
        <dbReference type="Proteomes" id="UP000094472"/>
    </source>
</evidence>
<dbReference type="Gene3D" id="3.30.2010.10">
    <property type="entry name" value="Metalloproteases ('zincins'), catalytic domain"/>
    <property type="match status" value="1"/>
</dbReference>
<dbReference type="OrthoDB" id="9795402at2"/>
<comment type="caution">
    <text evidence="2">The sequence shown here is derived from an EMBL/GenBank/DDBJ whole genome shotgun (WGS) entry which is preliminary data.</text>
</comment>
<protein>
    <recommendedName>
        <fullName evidence="1">YgjP-like metallopeptidase domain-containing protein</fullName>
    </recommendedName>
</protein>
<dbReference type="RefSeq" id="WP_069440595.1">
    <property type="nucleotide sequence ID" value="NZ_LPWF01000004.1"/>
</dbReference>
<keyword evidence="3" id="KW-1185">Reference proteome</keyword>
<dbReference type="PANTHER" id="PTHR30399:SF1">
    <property type="entry name" value="UTP PYROPHOSPHATASE"/>
    <property type="match status" value="1"/>
</dbReference>
<evidence type="ECO:0000259" key="1">
    <source>
        <dbReference type="Pfam" id="PF01863"/>
    </source>
</evidence>
<sequence length="280" mass="31863">MLKRLNIGRGETIEVKIKGLEIPMLLRRSLRARRFSLQVSEARRGAVLTMPVYSSFADADEFLSRHLDWLKERVAGLPEPVPFTDGAVIPLRGLAHVLRFAGSVRRRGVVWVEEPEDAKVAPAWPAGARVAKRRLPRLHVSGEEEHAPRRLLDWLKRQAHLDLKLRVDLHAKRLNLTPKRIFVRDQTTRWGSCSTTGALSFSWRLVLAPPFVLDYLAAHEVAHLAHMNHGPRFWAVVARTMPRHEEAREWLRKYGASLHSYGAEGLPHPSRGSSPKRSIE</sequence>
<dbReference type="PANTHER" id="PTHR30399">
    <property type="entry name" value="UNCHARACTERIZED PROTEIN YGJP"/>
    <property type="match status" value="1"/>
</dbReference>